<proteinExistence type="inferred from homology"/>
<keyword evidence="7" id="KW-1185">Reference proteome</keyword>
<comment type="similarity">
    <text evidence="1">Belongs to the peptidase C40 family.</text>
</comment>
<dbReference type="OrthoDB" id="9815778at2"/>
<keyword evidence="2" id="KW-0645">Protease</keyword>
<dbReference type="GO" id="GO:0008234">
    <property type="term" value="F:cysteine-type peptidase activity"/>
    <property type="evidence" value="ECO:0007669"/>
    <property type="project" value="UniProtKB-KW"/>
</dbReference>
<accession>A0A2M8WS97</accession>
<evidence type="ECO:0000256" key="1">
    <source>
        <dbReference type="ARBA" id="ARBA00007074"/>
    </source>
</evidence>
<dbReference type="SUPFAM" id="SSF54001">
    <property type="entry name" value="Cysteine proteinases"/>
    <property type="match status" value="1"/>
</dbReference>
<feature type="domain" description="NlpC/P60" evidence="5">
    <location>
        <begin position="147"/>
        <end position="264"/>
    </location>
</feature>
<dbReference type="InterPro" id="IPR051202">
    <property type="entry name" value="Peptidase_C40"/>
</dbReference>
<protein>
    <submittedName>
        <fullName evidence="6">NlpC/P60 family protein</fullName>
    </submittedName>
</protein>
<dbReference type="PANTHER" id="PTHR47053">
    <property type="entry name" value="MUREIN DD-ENDOPEPTIDASE MEPH-RELATED"/>
    <property type="match status" value="1"/>
</dbReference>
<evidence type="ECO:0000256" key="4">
    <source>
        <dbReference type="ARBA" id="ARBA00022807"/>
    </source>
</evidence>
<evidence type="ECO:0000256" key="3">
    <source>
        <dbReference type="ARBA" id="ARBA00022801"/>
    </source>
</evidence>
<evidence type="ECO:0000313" key="6">
    <source>
        <dbReference type="EMBL" id="PJI93754.1"/>
    </source>
</evidence>
<evidence type="ECO:0000313" key="7">
    <source>
        <dbReference type="Proteomes" id="UP000231586"/>
    </source>
</evidence>
<dbReference type="PANTHER" id="PTHR47053:SF1">
    <property type="entry name" value="MUREIN DD-ENDOPEPTIDASE MEPH-RELATED"/>
    <property type="match status" value="1"/>
</dbReference>
<dbReference type="Pfam" id="PF00877">
    <property type="entry name" value="NLPC_P60"/>
    <property type="match status" value="1"/>
</dbReference>
<dbReference type="RefSeq" id="WP_100349398.1">
    <property type="nucleotide sequence ID" value="NZ_PGTZ01000007.1"/>
</dbReference>
<organism evidence="6 7">
    <name type="scientific">Luteimicrobium subarcticum</name>
    <dbReference type="NCBI Taxonomy" id="620910"/>
    <lineage>
        <taxon>Bacteria</taxon>
        <taxon>Bacillati</taxon>
        <taxon>Actinomycetota</taxon>
        <taxon>Actinomycetes</taxon>
        <taxon>Micrococcales</taxon>
        <taxon>Luteimicrobium</taxon>
    </lineage>
</organism>
<keyword evidence="4" id="KW-0788">Thiol protease</keyword>
<evidence type="ECO:0000256" key="2">
    <source>
        <dbReference type="ARBA" id="ARBA00022670"/>
    </source>
</evidence>
<comment type="caution">
    <text evidence="6">The sequence shown here is derived from an EMBL/GenBank/DDBJ whole genome shotgun (WGS) entry which is preliminary data.</text>
</comment>
<name>A0A2M8WS97_9MICO</name>
<dbReference type="Gene3D" id="3.90.1720.10">
    <property type="entry name" value="endopeptidase domain like (from Nostoc punctiforme)"/>
    <property type="match status" value="1"/>
</dbReference>
<keyword evidence="3" id="KW-0378">Hydrolase</keyword>
<dbReference type="PROSITE" id="PS51935">
    <property type="entry name" value="NLPC_P60"/>
    <property type="match status" value="1"/>
</dbReference>
<dbReference type="Proteomes" id="UP000231586">
    <property type="component" value="Unassembled WGS sequence"/>
</dbReference>
<evidence type="ECO:0000259" key="5">
    <source>
        <dbReference type="PROSITE" id="PS51935"/>
    </source>
</evidence>
<dbReference type="InterPro" id="IPR000064">
    <property type="entry name" value="NLP_P60_dom"/>
</dbReference>
<reference evidence="6 7" key="1">
    <citation type="submission" date="2017-11" db="EMBL/GenBank/DDBJ databases">
        <title>Genomic Encyclopedia of Archaeal and Bacterial Type Strains, Phase II (KMG-II): From Individual Species to Whole Genera.</title>
        <authorList>
            <person name="Goeker M."/>
        </authorList>
    </citation>
    <scope>NUCLEOTIDE SEQUENCE [LARGE SCALE GENOMIC DNA]</scope>
    <source>
        <strain evidence="6 7">DSM 22413</strain>
    </source>
</reference>
<dbReference type="GO" id="GO:0006508">
    <property type="term" value="P:proteolysis"/>
    <property type="evidence" value="ECO:0007669"/>
    <property type="project" value="UniProtKB-KW"/>
</dbReference>
<dbReference type="InterPro" id="IPR038765">
    <property type="entry name" value="Papain-like_cys_pep_sf"/>
</dbReference>
<gene>
    <name evidence="6" type="ORF">CLV34_1229</name>
</gene>
<sequence length="265" mass="28228">MTTTPTLDGARPESAPAGRRLLRVGVAAGVATALVGGGLTAVTALPAEAATHAKASRISLSVSDRTYQRSKPPTLTIRSTSGGHSFSGKAVVFLGGKTYKKVWLRHGAAKLHLSKYLSLGKHTVRVTVYPSSSTVARSSATTSVTATRYSSRVVEQAVRYKGVRYVYGGSSPRGFDCSGFTRYVYKHATGRTLPRSSSAQRHVGRVVSRSHAKPGDLVYTPGHVGIYVGAGKIIDAPRPGKTIQVRSMWRTSWTFIHVSNSATTI</sequence>
<dbReference type="EMBL" id="PGTZ01000007">
    <property type="protein sequence ID" value="PJI93754.1"/>
    <property type="molecule type" value="Genomic_DNA"/>
</dbReference>
<dbReference type="AlphaFoldDB" id="A0A2M8WS97"/>